<proteinExistence type="predicted"/>
<dbReference type="EMBL" id="HG992977">
    <property type="protein sequence ID" value="CAE6996436.1"/>
    <property type="molecule type" value="Genomic_DNA"/>
</dbReference>
<evidence type="ECO:0000313" key="1">
    <source>
        <dbReference type="EMBL" id="CAE6996436.1"/>
    </source>
</evidence>
<name>A0A6S6VNV8_9PLEO</name>
<dbReference type="PANTHER" id="PTHR42085:SF1">
    <property type="entry name" value="F-BOX DOMAIN-CONTAINING PROTEIN"/>
    <property type="match status" value="1"/>
</dbReference>
<organism evidence="1 2">
    <name type="scientific">Pyrenophora teres f. teres</name>
    <dbReference type="NCBI Taxonomy" id="97479"/>
    <lineage>
        <taxon>Eukaryota</taxon>
        <taxon>Fungi</taxon>
        <taxon>Dikarya</taxon>
        <taxon>Ascomycota</taxon>
        <taxon>Pezizomycotina</taxon>
        <taxon>Dothideomycetes</taxon>
        <taxon>Pleosporomycetidae</taxon>
        <taxon>Pleosporales</taxon>
        <taxon>Pleosporineae</taxon>
        <taxon>Pleosporaceae</taxon>
        <taxon>Pyrenophora</taxon>
    </lineage>
</organism>
<gene>
    <name evidence="1" type="ORF">PTTW11_00342</name>
</gene>
<sequence length="511" mass="59086">MATTPPSRLLTLPREIRDLVYAFYLIREGGYVYHMPQRKFTGADGRLIDLDLTLTCRQIANELEGLPFSLNKLIFTTWCPISYPGRKMIHHHEIVFSKYEYDQQGIFSHAAPRFTKALETITDRDHPEFAPYLKHVSNHSPFIHDETGDYFLEFPRCIPRSGEANSLLRRFVTSALRHCSLDPSFIYYVEKDLCWNPAFNMKHTDWFRAQVDPWAIPKDDCKWVMASNDIRDQFPGSERYLGGHSERLDLTLSYRYSAAAVAIEFLGSCSSNQHRNIRHMVLDEDLVAIAHPASHAQGLIPYCQKNPKMRIERRVDMWRNLLPGGATPFQTYAAQSYRKDELEAKYVTNAVGDWIIEANALSSLGMPTDVFSLVLDGGETAERTSEVFKTVHRDCAWQKAFEISVTRSHFNIPPDISRWGHRSCGYRGLPKAITDMVQGNSIVKCNFDTGGIWDEQEIEELVQEGRNWSFRMWRYGWYTHGPRLFQPASPLPCWRQLCAEVFERSPWRPQT</sequence>
<dbReference type="PANTHER" id="PTHR42085">
    <property type="entry name" value="F-BOX DOMAIN-CONTAINING PROTEIN"/>
    <property type="match status" value="1"/>
</dbReference>
<reference evidence="1" key="1">
    <citation type="submission" date="2021-02" db="EMBL/GenBank/DDBJ databases">
        <authorList>
            <person name="Syme A R."/>
            <person name="Syme A R."/>
            <person name="Moolhuijzen P."/>
        </authorList>
    </citation>
    <scope>NUCLEOTIDE SEQUENCE</scope>
    <source>
        <strain evidence="1">W1-1</strain>
    </source>
</reference>
<accession>A0A6S6VNV8</accession>
<dbReference type="Proteomes" id="UP000472372">
    <property type="component" value="Chromosome 1"/>
</dbReference>
<dbReference type="InterPro" id="IPR038883">
    <property type="entry name" value="AN11006-like"/>
</dbReference>
<evidence type="ECO:0000313" key="2">
    <source>
        <dbReference type="Proteomes" id="UP000472372"/>
    </source>
</evidence>
<dbReference type="AlphaFoldDB" id="A0A6S6VNV8"/>
<protein>
    <submittedName>
        <fullName evidence="1">Uncharacterized protein</fullName>
    </submittedName>
</protein>